<reference evidence="2 3" key="1">
    <citation type="submission" date="2024-01" db="EMBL/GenBank/DDBJ databases">
        <title>The genomes of 5 underutilized Papilionoideae crops provide insights into root nodulation and disease resistanc.</title>
        <authorList>
            <person name="Yuan L."/>
        </authorList>
    </citation>
    <scope>NUCLEOTIDE SEQUENCE [LARGE SCALE GENOMIC DNA]</scope>
    <source>
        <strain evidence="2">ZHUSHIDOU_FW_LH</strain>
        <tissue evidence="2">Leaf</tissue>
    </source>
</reference>
<organism evidence="2 3">
    <name type="scientific">Crotalaria pallida</name>
    <name type="common">Smooth rattlebox</name>
    <name type="synonym">Crotalaria striata</name>
    <dbReference type="NCBI Taxonomy" id="3830"/>
    <lineage>
        <taxon>Eukaryota</taxon>
        <taxon>Viridiplantae</taxon>
        <taxon>Streptophyta</taxon>
        <taxon>Embryophyta</taxon>
        <taxon>Tracheophyta</taxon>
        <taxon>Spermatophyta</taxon>
        <taxon>Magnoliopsida</taxon>
        <taxon>eudicotyledons</taxon>
        <taxon>Gunneridae</taxon>
        <taxon>Pentapetalae</taxon>
        <taxon>rosids</taxon>
        <taxon>fabids</taxon>
        <taxon>Fabales</taxon>
        <taxon>Fabaceae</taxon>
        <taxon>Papilionoideae</taxon>
        <taxon>50 kb inversion clade</taxon>
        <taxon>genistoids sensu lato</taxon>
        <taxon>core genistoids</taxon>
        <taxon>Crotalarieae</taxon>
        <taxon>Crotalaria</taxon>
    </lineage>
</organism>
<accession>A0AAN9F7N0</accession>
<comment type="caution">
    <text evidence="2">The sequence shown here is derived from an EMBL/GenBank/DDBJ whole genome shotgun (WGS) entry which is preliminary data.</text>
</comment>
<evidence type="ECO:0000256" key="1">
    <source>
        <dbReference type="SAM" id="Phobius"/>
    </source>
</evidence>
<feature type="transmembrane region" description="Helical" evidence="1">
    <location>
        <begin position="132"/>
        <end position="152"/>
    </location>
</feature>
<gene>
    <name evidence="2" type="ORF">RIF29_21554</name>
</gene>
<protein>
    <recommendedName>
        <fullName evidence="4">Transmembrane protein</fullName>
    </recommendedName>
</protein>
<keyword evidence="1" id="KW-0472">Membrane</keyword>
<name>A0AAN9F7N0_CROPI</name>
<proteinExistence type="predicted"/>
<dbReference type="Proteomes" id="UP001372338">
    <property type="component" value="Unassembled WGS sequence"/>
</dbReference>
<keyword evidence="1" id="KW-0812">Transmembrane</keyword>
<sequence>MKICHKEHLNIQCGFKKYSRDSNNIPFKPRLDMAECQLPHIGSESHAPTLSLIEWRREICGVREWRSRRCRKCGSERMEKIEGKYDGCDESVGRRGKVEKEGCEMMNQLSVGRSRGKKILECDTGDGRFNSILLLLSLHSLILCIYSIAVWVTES</sequence>
<evidence type="ECO:0000313" key="3">
    <source>
        <dbReference type="Proteomes" id="UP001372338"/>
    </source>
</evidence>
<dbReference type="AlphaFoldDB" id="A0AAN9F7N0"/>
<keyword evidence="1" id="KW-1133">Transmembrane helix</keyword>
<evidence type="ECO:0008006" key="4">
    <source>
        <dbReference type="Google" id="ProtNLM"/>
    </source>
</evidence>
<keyword evidence="3" id="KW-1185">Reference proteome</keyword>
<dbReference type="EMBL" id="JAYWIO010000004">
    <property type="protein sequence ID" value="KAK7268845.1"/>
    <property type="molecule type" value="Genomic_DNA"/>
</dbReference>
<evidence type="ECO:0000313" key="2">
    <source>
        <dbReference type="EMBL" id="KAK7268845.1"/>
    </source>
</evidence>